<accession>A0A080LZ35</accession>
<comment type="caution">
    <text evidence="2">The sequence shown here is derived from an EMBL/GenBank/DDBJ whole genome shotgun (WGS) entry which is preliminary data.</text>
</comment>
<evidence type="ECO:0000313" key="2">
    <source>
        <dbReference type="EMBL" id="KFB74036.1"/>
    </source>
</evidence>
<proteinExistence type="predicted"/>
<protein>
    <submittedName>
        <fullName evidence="2">Uncharacterized protein</fullName>
    </submittedName>
</protein>
<keyword evidence="1" id="KW-0812">Transmembrane</keyword>
<evidence type="ECO:0000256" key="1">
    <source>
        <dbReference type="SAM" id="Phobius"/>
    </source>
</evidence>
<gene>
    <name evidence="2" type="ORF">AW09_000667</name>
</gene>
<keyword evidence="1" id="KW-1133">Transmembrane helix</keyword>
<dbReference type="Proteomes" id="UP000020077">
    <property type="component" value="Unassembled WGS sequence"/>
</dbReference>
<dbReference type="EMBL" id="JDVG02000116">
    <property type="protein sequence ID" value="KFB74036.1"/>
    <property type="molecule type" value="Genomic_DNA"/>
</dbReference>
<sequence length="192" mass="20665">MKTIMTFSGVLLVLAAIAAIFYGGYVAIEQVWQLFMALDATLRLVALSSLVVVLLGALIIGGAIRSVAQGAERARLFDARLALYRGLLEHYENLLSAASASERAQQASALESLQVDIALLASRQIMDARQRLERAIESGADRDAMQSGFRRLVVEMRRDLGHRTLLAGTGGITRASGQRHEAGPQGCQQVGT</sequence>
<evidence type="ECO:0000313" key="3">
    <source>
        <dbReference type="Proteomes" id="UP000020077"/>
    </source>
</evidence>
<feature type="transmembrane region" description="Helical" evidence="1">
    <location>
        <begin position="7"/>
        <end position="28"/>
    </location>
</feature>
<keyword evidence="1" id="KW-0472">Membrane</keyword>
<name>A0A080LZ35_9PROT</name>
<reference evidence="2 3" key="1">
    <citation type="submission" date="2014-02" db="EMBL/GenBank/DDBJ databases">
        <title>Expanding our view of genomic diversity in Candidatus Accumulibacter clades.</title>
        <authorList>
            <person name="Skennerton C.T."/>
            <person name="Barr J.J."/>
            <person name="Slater F.R."/>
            <person name="Bond P.L."/>
            <person name="Tyson G.W."/>
        </authorList>
    </citation>
    <scope>NUCLEOTIDE SEQUENCE [LARGE SCALE GENOMIC DNA]</scope>
    <source>
        <strain evidence="3">BA-91</strain>
    </source>
</reference>
<dbReference type="AlphaFoldDB" id="A0A080LZ35"/>
<feature type="transmembrane region" description="Helical" evidence="1">
    <location>
        <begin position="40"/>
        <end position="64"/>
    </location>
</feature>
<organism evidence="2 3">
    <name type="scientific">Candidatus Accumulibacter phosphatis</name>
    <dbReference type="NCBI Taxonomy" id="327160"/>
    <lineage>
        <taxon>Bacteria</taxon>
        <taxon>Pseudomonadati</taxon>
        <taxon>Pseudomonadota</taxon>
        <taxon>Betaproteobacteria</taxon>
        <taxon>Candidatus Accumulibacter</taxon>
    </lineage>
</organism>